<gene>
    <name evidence="5" type="ORF">GCM10007972_09670</name>
</gene>
<evidence type="ECO:0000259" key="4">
    <source>
        <dbReference type="Pfam" id="PF00593"/>
    </source>
</evidence>
<dbReference type="Pfam" id="PF00593">
    <property type="entry name" value="TonB_dep_Rec_b-barrel"/>
    <property type="match status" value="1"/>
</dbReference>
<name>A0ABQ2LAU0_9PROT</name>
<dbReference type="EMBL" id="BMOV01000002">
    <property type="protein sequence ID" value="GGO08824.1"/>
    <property type="molecule type" value="Genomic_DNA"/>
</dbReference>
<dbReference type="InterPro" id="IPR000531">
    <property type="entry name" value="Beta-barrel_TonB"/>
</dbReference>
<dbReference type="InterPro" id="IPR036942">
    <property type="entry name" value="Beta-barrel_TonB_sf"/>
</dbReference>
<organism evidence="5 6">
    <name type="scientific">Iodidimonas muriae</name>
    <dbReference type="NCBI Taxonomy" id="261467"/>
    <lineage>
        <taxon>Bacteria</taxon>
        <taxon>Pseudomonadati</taxon>
        <taxon>Pseudomonadota</taxon>
        <taxon>Alphaproteobacteria</taxon>
        <taxon>Iodidimonadales</taxon>
        <taxon>Iodidimonadaceae</taxon>
        <taxon>Iodidimonas</taxon>
    </lineage>
</organism>
<dbReference type="Proteomes" id="UP000602381">
    <property type="component" value="Unassembled WGS sequence"/>
</dbReference>
<proteinExistence type="predicted"/>
<dbReference type="SUPFAM" id="SSF56935">
    <property type="entry name" value="Porins"/>
    <property type="match status" value="1"/>
</dbReference>
<keyword evidence="6" id="KW-1185">Reference proteome</keyword>
<reference evidence="6" key="1">
    <citation type="journal article" date="2019" name="Int. J. Syst. Evol. Microbiol.">
        <title>The Global Catalogue of Microorganisms (GCM) 10K type strain sequencing project: providing services to taxonomists for standard genome sequencing and annotation.</title>
        <authorList>
            <consortium name="The Broad Institute Genomics Platform"/>
            <consortium name="The Broad Institute Genome Sequencing Center for Infectious Disease"/>
            <person name="Wu L."/>
            <person name="Ma J."/>
        </authorList>
    </citation>
    <scope>NUCLEOTIDE SEQUENCE [LARGE SCALE GENOMIC DNA]</scope>
    <source>
        <strain evidence="6">JCM 17843</strain>
    </source>
</reference>
<keyword evidence="3" id="KW-0998">Cell outer membrane</keyword>
<comment type="subcellular location">
    <subcellularLocation>
        <location evidence="1">Cell outer membrane</location>
    </subcellularLocation>
</comment>
<evidence type="ECO:0000256" key="3">
    <source>
        <dbReference type="ARBA" id="ARBA00023237"/>
    </source>
</evidence>
<sequence length="238" mass="26237">MANLPDEFEATIVKKWNAGTSFRSPNLNFLFLGGQTGFLGGAADPCDTPPANADWEYPRTQTVLDNCVAQDIDPTNFTPRGIETFSTGSPDLDPEESFSLSVGGSVDQPWFDSFNLQLNATYWEIEVKRGISRPGEGTILSECHQTENLNSPFCNCFERDPDTGFVSFVDNTPFNLGVENVRGLDIALAYDKGFRAMKRDFTVGANASVTRLFESNEFTPFETGDITEDNLGDFGFSK</sequence>
<protein>
    <recommendedName>
        <fullName evidence="4">TonB-dependent receptor-like beta-barrel domain-containing protein</fullName>
    </recommendedName>
</protein>
<dbReference type="RefSeq" id="WP_188873550.1">
    <property type="nucleotide sequence ID" value="NZ_BMOV01000002.1"/>
</dbReference>
<accession>A0ABQ2LAU0</accession>
<evidence type="ECO:0000256" key="1">
    <source>
        <dbReference type="ARBA" id="ARBA00004442"/>
    </source>
</evidence>
<keyword evidence="2" id="KW-0472">Membrane</keyword>
<dbReference type="PANTHER" id="PTHR47234">
    <property type="match status" value="1"/>
</dbReference>
<comment type="caution">
    <text evidence="5">The sequence shown here is derived from an EMBL/GenBank/DDBJ whole genome shotgun (WGS) entry which is preliminary data.</text>
</comment>
<dbReference type="Gene3D" id="2.40.170.20">
    <property type="entry name" value="TonB-dependent receptor, beta-barrel domain"/>
    <property type="match status" value="1"/>
</dbReference>
<dbReference type="PANTHER" id="PTHR47234:SF1">
    <property type="entry name" value="TONB-DEPENDENT RECEPTOR"/>
    <property type="match status" value="1"/>
</dbReference>
<evidence type="ECO:0000313" key="6">
    <source>
        <dbReference type="Proteomes" id="UP000602381"/>
    </source>
</evidence>
<feature type="domain" description="TonB-dependent receptor-like beta-barrel" evidence="4">
    <location>
        <begin position="17"/>
        <end position="213"/>
    </location>
</feature>
<evidence type="ECO:0000313" key="5">
    <source>
        <dbReference type="EMBL" id="GGO08824.1"/>
    </source>
</evidence>
<evidence type="ECO:0000256" key="2">
    <source>
        <dbReference type="ARBA" id="ARBA00023136"/>
    </source>
</evidence>